<name>A0A6J5KZ36_9CAUD</name>
<proteinExistence type="predicted"/>
<gene>
    <name evidence="1" type="ORF">UFOVP68_45</name>
</gene>
<accession>A0A6J5KZ36</accession>
<protein>
    <submittedName>
        <fullName evidence="1">Uncharacterized protein</fullName>
    </submittedName>
</protein>
<dbReference type="EMBL" id="LR796191">
    <property type="protein sequence ID" value="CAB4126183.1"/>
    <property type="molecule type" value="Genomic_DNA"/>
</dbReference>
<reference evidence="1" key="1">
    <citation type="submission" date="2020-04" db="EMBL/GenBank/DDBJ databases">
        <authorList>
            <person name="Chiriac C."/>
            <person name="Salcher M."/>
            <person name="Ghai R."/>
            <person name="Kavagutti S V."/>
        </authorList>
    </citation>
    <scope>NUCLEOTIDE SEQUENCE</scope>
</reference>
<organism evidence="1">
    <name type="scientific">uncultured Caudovirales phage</name>
    <dbReference type="NCBI Taxonomy" id="2100421"/>
    <lineage>
        <taxon>Viruses</taxon>
        <taxon>Duplodnaviria</taxon>
        <taxon>Heunggongvirae</taxon>
        <taxon>Uroviricota</taxon>
        <taxon>Caudoviricetes</taxon>
        <taxon>Peduoviridae</taxon>
        <taxon>Maltschvirus</taxon>
        <taxon>Maltschvirus maltsch</taxon>
    </lineage>
</organism>
<evidence type="ECO:0000313" key="1">
    <source>
        <dbReference type="EMBL" id="CAB4126183.1"/>
    </source>
</evidence>
<sequence length="117" mass="12721">MNLRDTVSILVTENRVVSREAVPAKIYGALAVHRDIVQGKRQLWKVSHVRSGLSIGGEMTLKAAIGMAKDLADLPAWHEPCVGNDQPTNAATRPILDRLFLAVREARAFHTGAGVRA</sequence>